<protein>
    <submittedName>
        <fullName evidence="2">Uncharacterized protein</fullName>
    </submittedName>
</protein>
<organism evidence="1 2">
    <name type="scientific">Loa loa</name>
    <name type="common">Eye worm</name>
    <name type="synonym">Filaria loa</name>
    <dbReference type="NCBI Taxonomy" id="7209"/>
    <lineage>
        <taxon>Eukaryota</taxon>
        <taxon>Metazoa</taxon>
        <taxon>Ecdysozoa</taxon>
        <taxon>Nematoda</taxon>
        <taxon>Chromadorea</taxon>
        <taxon>Rhabditida</taxon>
        <taxon>Spirurina</taxon>
        <taxon>Spiruromorpha</taxon>
        <taxon>Filarioidea</taxon>
        <taxon>Onchocercidae</taxon>
        <taxon>Loa</taxon>
    </lineage>
</organism>
<reference evidence="2" key="2">
    <citation type="submission" date="2016-11" db="UniProtKB">
        <authorList>
            <consortium name="WormBaseParasite"/>
        </authorList>
    </citation>
    <scope>IDENTIFICATION</scope>
</reference>
<dbReference type="Proteomes" id="UP000095285">
    <property type="component" value="Unassembled WGS sequence"/>
</dbReference>
<dbReference type="AlphaFoldDB" id="A0A1I7VUQ5"/>
<evidence type="ECO:0000313" key="2">
    <source>
        <dbReference type="WBParaSite" id="EN70_6492"/>
    </source>
</evidence>
<reference evidence="1" key="1">
    <citation type="submission" date="2012-04" db="EMBL/GenBank/DDBJ databases">
        <title>The Genome Sequence of Loa loa.</title>
        <authorList>
            <consortium name="The Broad Institute Genome Sequencing Platform"/>
            <consortium name="Broad Institute Genome Sequencing Center for Infectious Disease"/>
            <person name="Nutman T.B."/>
            <person name="Fink D.L."/>
            <person name="Russ C."/>
            <person name="Young S."/>
            <person name="Zeng Q."/>
            <person name="Gargeya S."/>
            <person name="Alvarado L."/>
            <person name="Berlin A."/>
            <person name="Chapman S.B."/>
            <person name="Chen Z."/>
            <person name="Freedman E."/>
            <person name="Gellesch M."/>
            <person name="Goldberg J."/>
            <person name="Griggs A."/>
            <person name="Gujja S."/>
            <person name="Heilman E.R."/>
            <person name="Heiman D."/>
            <person name="Howarth C."/>
            <person name="Mehta T."/>
            <person name="Neiman D."/>
            <person name="Pearson M."/>
            <person name="Roberts A."/>
            <person name="Saif S."/>
            <person name="Shea T."/>
            <person name="Shenoy N."/>
            <person name="Sisk P."/>
            <person name="Stolte C."/>
            <person name="Sykes S."/>
            <person name="White J."/>
            <person name="Yandava C."/>
            <person name="Haas B."/>
            <person name="Henn M.R."/>
            <person name="Nusbaum C."/>
            <person name="Birren B."/>
        </authorList>
    </citation>
    <scope>NUCLEOTIDE SEQUENCE [LARGE SCALE GENOMIC DNA]</scope>
</reference>
<sequence length="126" mass="14811">MNEYSNLTVLYDILNEIEQSCKYKMEMKNGTVKKRQLKLNGVFLKQQLIRILFYKFKIPSNTVLDLTTAKPALSNATRLVFTLCRFRLPSEYLCELLIRTHCQRLTIELSHFEQCLLDDLVSAKFN</sequence>
<keyword evidence="1" id="KW-1185">Reference proteome</keyword>
<dbReference type="WBParaSite" id="EN70_6492">
    <property type="protein sequence ID" value="EN70_6492"/>
    <property type="gene ID" value="EN70_6492"/>
</dbReference>
<accession>A0A1I7VUQ5</accession>
<name>A0A1I7VUQ5_LOALO</name>
<evidence type="ECO:0000313" key="1">
    <source>
        <dbReference type="Proteomes" id="UP000095285"/>
    </source>
</evidence>
<proteinExistence type="predicted"/>